<dbReference type="InterPro" id="IPR007737">
    <property type="entry name" value="Mga_HTH"/>
</dbReference>
<dbReference type="Gene3D" id="1.10.10.10">
    <property type="entry name" value="Winged helix-like DNA-binding domain superfamily/Winged helix DNA-binding domain"/>
    <property type="match status" value="1"/>
</dbReference>
<dbReference type="Proteomes" id="UP000195141">
    <property type="component" value="Chromosome"/>
</dbReference>
<accession>A0AAQ3VU19</accession>
<name>A0AAQ3VU19_9ENTE</name>
<reference evidence="2" key="2">
    <citation type="submission" date="2024-03" db="EMBL/GenBank/DDBJ databases">
        <title>The Genome Sequence of Enterococcus sp. DIV0242b.</title>
        <authorList>
            <consortium name="The Broad Institute Genomics Platform"/>
            <consortium name="The Broad Institute Microbial Omics Core"/>
            <consortium name="The Broad Institute Genomic Center for Infectious Diseases"/>
            <person name="Earl A."/>
            <person name="Manson A."/>
            <person name="Gilmore M."/>
            <person name="Schwartman J."/>
            <person name="Shea T."/>
            <person name="Abouelleil A."/>
            <person name="Cao P."/>
            <person name="Chapman S."/>
            <person name="Cusick C."/>
            <person name="Young S."/>
            <person name="Neafsey D."/>
            <person name="Nusbaum C."/>
            <person name="Birren B."/>
        </authorList>
    </citation>
    <scope>NUCLEOTIDE SEQUENCE</scope>
    <source>
        <strain evidence="2">9E7_DIV0242</strain>
    </source>
</reference>
<dbReference type="AlphaFoldDB" id="A0AAQ3VU19"/>
<dbReference type="RefSeq" id="WP_086350139.1">
    <property type="nucleotide sequence ID" value="NZ_CP147247.1"/>
</dbReference>
<sequence>MYKNRFNTIMLDKISLEKLKLYQELQTYQENIYSIHFISTMQKMSYSKLKQLLTELSVDLKTIDKDTYPLLTSTNQIFIHGWMPNTESYYLYLIKKSIPYLFLVECLLNQVSTLQEFSTKYFISSSTVRRRLVNLHDYLHTMDLQINFSKMKLIGDERLIRITFLLFLWLGDRGKHPQLQHFQIEETEKLSSVTRLSPYHDYPTAQSMTRHYAEIAAQRIKGKHFVTDTPKYDTVLKNNLSPNYSECISILEVPKEKQLAEARFLAWLSFYGPSFYYENDLLFHSLEELLQKEGSIEYLFNSKVLTPLLTELFGSKKMIKKQVIRMNMVNIFFSYAVFQCNTPTFSSLTCTFLYKDNPLFQELCHTIKKRLSALSKHRHFFWMNRCLTELTQSFAILLFPEYERLERKYVLHVSILYESSFTFFQKLDTFLAGIPFVDNHPFDETQLDTIDFVISSSETLAENIDPDKVIVFPFPNDQKYLYELLGELSTLYSKKIKGPLLEPLVT</sequence>
<keyword evidence="3" id="KW-1185">Reference proteome</keyword>
<evidence type="ECO:0000313" key="2">
    <source>
        <dbReference type="EMBL" id="WYJ89942.1"/>
    </source>
</evidence>
<evidence type="ECO:0000259" key="1">
    <source>
        <dbReference type="Pfam" id="PF05043"/>
    </source>
</evidence>
<dbReference type="Pfam" id="PF05043">
    <property type="entry name" value="Mga"/>
    <property type="match status" value="1"/>
</dbReference>
<organism evidence="2 3">
    <name type="scientific">Candidatus Enterococcus clewellii</name>
    <dbReference type="NCBI Taxonomy" id="1834193"/>
    <lineage>
        <taxon>Bacteria</taxon>
        <taxon>Bacillati</taxon>
        <taxon>Bacillota</taxon>
        <taxon>Bacilli</taxon>
        <taxon>Lactobacillales</taxon>
        <taxon>Enterococcaceae</taxon>
        <taxon>Enterococcus</taxon>
    </lineage>
</organism>
<dbReference type="EMBL" id="CP147247">
    <property type="protein sequence ID" value="WYJ89942.1"/>
    <property type="molecule type" value="Genomic_DNA"/>
</dbReference>
<dbReference type="InterPro" id="IPR036388">
    <property type="entry name" value="WH-like_DNA-bd_sf"/>
</dbReference>
<reference evidence="2" key="1">
    <citation type="submission" date="2017-05" db="EMBL/GenBank/DDBJ databases">
        <authorList>
            <consortium name="The Broad Institute Genomics Platform"/>
            <consortium name="The Broad Institute Genomic Center for Infectious Diseases"/>
            <person name="Earl A."/>
            <person name="Manson A."/>
            <person name="Schwartman J."/>
            <person name="Gilmore M."/>
            <person name="Abouelleil A."/>
            <person name="Cao P."/>
            <person name="Chapman S."/>
            <person name="Cusick C."/>
            <person name="Shea T."/>
            <person name="Young S."/>
            <person name="Neafsey D."/>
            <person name="Nusbaum C."/>
            <person name="Birren B."/>
        </authorList>
    </citation>
    <scope>NUCLEOTIDE SEQUENCE</scope>
    <source>
        <strain evidence="2">9E7_DIV0242</strain>
    </source>
</reference>
<feature type="domain" description="Mga helix-turn-helix" evidence="1">
    <location>
        <begin position="89"/>
        <end position="167"/>
    </location>
</feature>
<protein>
    <recommendedName>
        <fullName evidence="1">Mga helix-turn-helix domain-containing protein</fullName>
    </recommendedName>
</protein>
<gene>
    <name evidence="2" type="ORF">A5888_001670</name>
</gene>
<proteinExistence type="predicted"/>
<evidence type="ECO:0000313" key="3">
    <source>
        <dbReference type="Proteomes" id="UP000195141"/>
    </source>
</evidence>